<dbReference type="SMART" id="SM00717">
    <property type="entry name" value="SANT"/>
    <property type="match status" value="2"/>
</dbReference>
<feature type="compositionally biased region" description="Basic and acidic residues" evidence="4">
    <location>
        <begin position="372"/>
        <end position="383"/>
    </location>
</feature>
<dbReference type="SUPFAM" id="SSF46689">
    <property type="entry name" value="Homeodomain-like"/>
    <property type="match status" value="1"/>
</dbReference>
<accession>A0ABR1ZVQ9</accession>
<evidence type="ECO:0000256" key="1">
    <source>
        <dbReference type="ARBA" id="ARBA00004123"/>
    </source>
</evidence>
<reference evidence="7 8" key="1">
    <citation type="journal article" date="2024" name="G3 (Bethesda)">
        <title>Genome assembly of Hibiscus sabdariffa L. provides insights into metabolisms of medicinal natural products.</title>
        <authorList>
            <person name="Kim T."/>
        </authorList>
    </citation>
    <scope>NUCLEOTIDE SEQUENCE [LARGE SCALE GENOMIC DNA]</scope>
    <source>
        <strain evidence="7">TK-2024</strain>
        <tissue evidence="7">Old leaves</tissue>
    </source>
</reference>
<protein>
    <submittedName>
        <fullName evidence="7">Uncharacterized protein</fullName>
    </submittedName>
</protein>
<proteinExistence type="predicted"/>
<evidence type="ECO:0000259" key="5">
    <source>
        <dbReference type="PROSITE" id="PS50090"/>
    </source>
</evidence>
<feature type="compositionally biased region" description="Polar residues" evidence="4">
    <location>
        <begin position="140"/>
        <end position="162"/>
    </location>
</feature>
<keyword evidence="3" id="KW-0539">Nucleus</keyword>
<feature type="region of interest" description="Disordered" evidence="4">
    <location>
        <begin position="118"/>
        <end position="168"/>
    </location>
</feature>
<dbReference type="InterPro" id="IPR009057">
    <property type="entry name" value="Homeodomain-like_sf"/>
</dbReference>
<evidence type="ECO:0000256" key="3">
    <source>
        <dbReference type="ARBA" id="ARBA00023242"/>
    </source>
</evidence>
<comment type="caution">
    <text evidence="7">The sequence shown here is derived from an EMBL/GenBank/DDBJ whole genome shotgun (WGS) entry which is preliminary data.</text>
</comment>
<dbReference type="PROSITE" id="PS51294">
    <property type="entry name" value="HTH_MYB"/>
    <property type="match status" value="2"/>
</dbReference>
<dbReference type="PANTHER" id="PTHR10641:SF1385">
    <property type="entry name" value="TRANSCRIPTION FACTOR MYB4-LIKE"/>
    <property type="match status" value="1"/>
</dbReference>
<feature type="domain" description="HTH myb-type" evidence="6">
    <location>
        <begin position="9"/>
        <end position="61"/>
    </location>
</feature>
<keyword evidence="2" id="KW-0238">DNA-binding</keyword>
<dbReference type="PROSITE" id="PS50090">
    <property type="entry name" value="MYB_LIKE"/>
    <property type="match status" value="2"/>
</dbReference>
<dbReference type="CDD" id="cd00167">
    <property type="entry name" value="SANT"/>
    <property type="match status" value="2"/>
</dbReference>
<feature type="domain" description="Myb-like" evidence="5">
    <location>
        <begin position="62"/>
        <end position="112"/>
    </location>
</feature>
<feature type="domain" description="HTH myb-type" evidence="6">
    <location>
        <begin position="62"/>
        <end position="116"/>
    </location>
</feature>
<name>A0ABR1ZVQ9_9ROSI</name>
<feature type="domain" description="Myb-like" evidence="5">
    <location>
        <begin position="9"/>
        <end position="61"/>
    </location>
</feature>
<dbReference type="InterPro" id="IPR017930">
    <property type="entry name" value="Myb_dom"/>
</dbReference>
<dbReference type="EMBL" id="JBBPBN010000533">
    <property type="protein sequence ID" value="KAK8484831.1"/>
    <property type="molecule type" value="Genomic_DNA"/>
</dbReference>
<keyword evidence="8" id="KW-1185">Reference proteome</keyword>
<comment type="subcellular location">
    <subcellularLocation>
        <location evidence="1">Nucleus</location>
    </subcellularLocation>
</comment>
<evidence type="ECO:0000256" key="4">
    <source>
        <dbReference type="SAM" id="MobiDB-lite"/>
    </source>
</evidence>
<dbReference type="InterPro" id="IPR015495">
    <property type="entry name" value="Myb_TF_plants"/>
</dbReference>
<feature type="region of interest" description="Disordered" evidence="4">
    <location>
        <begin position="361"/>
        <end position="383"/>
    </location>
</feature>
<dbReference type="InterPro" id="IPR001005">
    <property type="entry name" value="SANT/Myb"/>
</dbReference>
<sequence length="383" mass="44059">MVRAPCCDKMGLKKGPWTPKEDQILVSYIQKHGHENWRALPKQAGLLRCGKSCRLRWINYLRPDIKRGNFTLEEEETIIQLHEKLGNRWSTIAVKLPGRTDNEIKNVWHTHLKKRLKQYQTKPDNVKKSPKSRNKIKSEPSITSQSSDEVPSSLSEVSSITDTSDHREVGNIKADNMVDSLQCFPKIDESFWSDNSSTLPLKFEAVADGYRSQVPMFSIDHIMVAHRNLDDDSMEFWYELFIKAGGVSGFPSSVKDCQMFASFSVSFLPFASLFEVVLLPFSSKSLIHIDEYDFQKEIKFLLNAHCMYCQVLVFLLFVGPDFHPGGLLSHKRTREWTKAIRSSCRGSTNVTSDIRARFDRKKWHHKTPSESMARRSEEIPRTS</sequence>
<evidence type="ECO:0000313" key="8">
    <source>
        <dbReference type="Proteomes" id="UP001396334"/>
    </source>
</evidence>
<dbReference type="Proteomes" id="UP001396334">
    <property type="component" value="Unassembled WGS sequence"/>
</dbReference>
<dbReference type="Gene3D" id="1.10.10.60">
    <property type="entry name" value="Homeodomain-like"/>
    <property type="match status" value="2"/>
</dbReference>
<gene>
    <name evidence="7" type="ORF">V6N11_031230</name>
</gene>
<organism evidence="7 8">
    <name type="scientific">Hibiscus sabdariffa</name>
    <name type="common">roselle</name>
    <dbReference type="NCBI Taxonomy" id="183260"/>
    <lineage>
        <taxon>Eukaryota</taxon>
        <taxon>Viridiplantae</taxon>
        <taxon>Streptophyta</taxon>
        <taxon>Embryophyta</taxon>
        <taxon>Tracheophyta</taxon>
        <taxon>Spermatophyta</taxon>
        <taxon>Magnoliopsida</taxon>
        <taxon>eudicotyledons</taxon>
        <taxon>Gunneridae</taxon>
        <taxon>Pentapetalae</taxon>
        <taxon>rosids</taxon>
        <taxon>malvids</taxon>
        <taxon>Malvales</taxon>
        <taxon>Malvaceae</taxon>
        <taxon>Malvoideae</taxon>
        <taxon>Hibiscus</taxon>
    </lineage>
</organism>
<dbReference type="Pfam" id="PF00249">
    <property type="entry name" value="Myb_DNA-binding"/>
    <property type="match status" value="2"/>
</dbReference>
<dbReference type="PANTHER" id="PTHR10641">
    <property type="entry name" value="MYB FAMILY TRANSCRIPTION FACTOR"/>
    <property type="match status" value="1"/>
</dbReference>
<evidence type="ECO:0000256" key="2">
    <source>
        <dbReference type="ARBA" id="ARBA00023125"/>
    </source>
</evidence>
<evidence type="ECO:0000313" key="7">
    <source>
        <dbReference type="EMBL" id="KAK8484831.1"/>
    </source>
</evidence>
<evidence type="ECO:0000259" key="6">
    <source>
        <dbReference type="PROSITE" id="PS51294"/>
    </source>
</evidence>